<evidence type="ECO:0000256" key="7">
    <source>
        <dbReference type="ARBA" id="ARBA00023033"/>
    </source>
</evidence>
<evidence type="ECO:0000313" key="9">
    <source>
        <dbReference type="EMBL" id="SCX30084.1"/>
    </source>
</evidence>
<accession>A0A1G4WUU3</accession>
<dbReference type="InterPro" id="IPR036396">
    <property type="entry name" value="Cyt_P450_sf"/>
</dbReference>
<organism evidence="9 10">
    <name type="scientific">Mycolicibacterium fluoranthenivorans</name>
    <dbReference type="NCBI Taxonomy" id="258505"/>
    <lineage>
        <taxon>Bacteria</taxon>
        <taxon>Bacillati</taxon>
        <taxon>Actinomycetota</taxon>
        <taxon>Actinomycetes</taxon>
        <taxon>Mycobacteriales</taxon>
        <taxon>Mycobacteriaceae</taxon>
        <taxon>Mycolicibacterium</taxon>
    </lineage>
</organism>
<dbReference type="GO" id="GO:0036199">
    <property type="term" value="F:cholest-4-en-3-one 26-monooxygenase activity"/>
    <property type="evidence" value="ECO:0007669"/>
    <property type="project" value="TreeGrafter"/>
</dbReference>
<dbReference type="SUPFAM" id="SSF48264">
    <property type="entry name" value="Cytochrome P450"/>
    <property type="match status" value="1"/>
</dbReference>
<dbReference type="GO" id="GO:0020037">
    <property type="term" value="F:heme binding"/>
    <property type="evidence" value="ECO:0007669"/>
    <property type="project" value="InterPro"/>
</dbReference>
<dbReference type="GO" id="GO:0008395">
    <property type="term" value="F:steroid hydroxylase activity"/>
    <property type="evidence" value="ECO:0007669"/>
    <property type="project" value="TreeGrafter"/>
</dbReference>
<protein>
    <submittedName>
        <fullName evidence="9">Cytochrome P450</fullName>
    </submittedName>
</protein>
<dbReference type="EMBL" id="FMUB01000011">
    <property type="protein sequence ID" value="SCX30084.1"/>
    <property type="molecule type" value="Genomic_DNA"/>
</dbReference>
<dbReference type="Pfam" id="PF00067">
    <property type="entry name" value="p450"/>
    <property type="match status" value="1"/>
</dbReference>
<evidence type="ECO:0000256" key="6">
    <source>
        <dbReference type="ARBA" id="ARBA00023004"/>
    </source>
</evidence>
<dbReference type="PRINTS" id="PR00385">
    <property type="entry name" value="P450"/>
</dbReference>
<evidence type="ECO:0000256" key="8">
    <source>
        <dbReference type="RuleBase" id="RU000461"/>
    </source>
</evidence>
<dbReference type="PROSITE" id="PS00086">
    <property type="entry name" value="CYTOCHROME_P450"/>
    <property type="match status" value="1"/>
</dbReference>
<evidence type="ECO:0000256" key="5">
    <source>
        <dbReference type="ARBA" id="ARBA00023002"/>
    </source>
</evidence>
<dbReference type="InterPro" id="IPR002397">
    <property type="entry name" value="Cyt_P450_B"/>
</dbReference>
<dbReference type="PANTHER" id="PTHR46696:SF4">
    <property type="entry name" value="BIOTIN BIOSYNTHESIS CYTOCHROME P450"/>
    <property type="match status" value="1"/>
</dbReference>
<keyword evidence="4 8" id="KW-0479">Metal-binding</keyword>
<reference evidence="10" key="1">
    <citation type="submission" date="2016-10" db="EMBL/GenBank/DDBJ databases">
        <authorList>
            <person name="Varghese N."/>
            <person name="Submissions S."/>
        </authorList>
    </citation>
    <scope>NUCLEOTIDE SEQUENCE [LARGE SCALE GENOMIC DNA]</scope>
    <source>
        <strain evidence="10">UNC267MFSha1.1M11</strain>
    </source>
</reference>
<dbReference type="Proteomes" id="UP000199707">
    <property type="component" value="Unassembled WGS sequence"/>
</dbReference>
<dbReference type="Gene3D" id="1.10.630.10">
    <property type="entry name" value="Cytochrome P450"/>
    <property type="match status" value="1"/>
</dbReference>
<keyword evidence="6 8" id="KW-0408">Iron</keyword>
<dbReference type="PRINTS" id="PR00359">
    <property type="entry name" value="BP450"/>
</dbReference>
<comment type="cofactor">
    <cofactor evidence="1">
        <name>heme</name>
        <dbReference type="ChEBI" id="CHEBI:30413"/>
    </cofactor>
</comment>
<dbReference type="GO" id="GO:0006707">
    <property type="term" value="P:cholesterol catabolic process"/>
    <property type="evidence" value="ECO:0007669"/>
    <property type="project" value="TreeGrafter"/>
</dbReference>
<dbReference type="InterPro" id="IPR001128">
    <property type="entry name" value="Cyt_P450"/>
</dbReference>
<keyword evidence="5 8" id="KW-0560">Oxidoreductase</keyword>
<keyword evidence="7 8" id="KW-0503">Monooxygenase</keyword>
<evidence type="ECO:0000256" key="1">
    <source>
        <dbReference type="ARBA" id="ARBA00001971"/>
    </source>
</evidence>
<comment type="similarity">
    <text evidence="2 8">Belongs to the cytochrome P450 family.</text>
</comment>
<dbReference type="InterPro" id="IPR017972">
    <property type="entry name" value="Cyt_P450_CS"/>
</dbReference>
<evidence type="ECO:0000256" key="3">
    <source>
        <dbReference type="ARBA" id="ARBA00022617"/>
    </source>
</evidence>
<keyword evidence="3 8" id="KW-0349">Heme</keyword>
<evidence type="ECO:0000256" key="4">
    <source>
        <dbReference type="ARBA" id="ARBA00022723"/>
    </source>
</evidence>
<proteinExistence type="inferred from homology"/>
<gene>
    <name evidence="9" type="ORF">SAMN02799620_04998</name>
</gene>
<evidence type="ECO:0000313" key="10">
    <source>
        <dbReference type="Proteomes" id="UP000199707"/>
    </source>
</evidence>
<name>A0A1G4WUU3_9MYCO</name>
<dbReference type="GO" id="GO:0005506">
    <property type="term" value="F:iron ion binding"/>
    <property type="evidence" value="ECO:0007669"/>
    <property type="project" value="InterPro"/>
</dbReference>
<dbReference type="STRING" id="1502745.SAMN02799620_04998"/>
<evidence type="ECO:0000256" key="2">
    <source>
        <dbReference type="ARBA" id="ARBA00010617"/>
    </source>
</evidence>
<dbReference type="PANTHER" id="PTHR46696">
    <property type="entry name" value="P450, PUTATIVE (EUROFUNG)-RELATED"/>
    <property type="match status" value="1"/>
</dbReference>
<dbReference type="RefSeq" id="WP_090362697.1">
    <property type="nucleotide sequence ID" value="NZ_FMUB01000011.1"/>
</dbReference>
<sequence>MVAAQEFFALDALHDPYPLYDRLRAQPVQRVGDSDFFLASTWDAVLEATGRTGDFSSNLTATMIYRPDGTVTPFAMGNPGDPVHVLATADEPSHAAHRKPVLVKLAVKHLRALEPVIAEIFDELWTGTEGDWMSAVANRLPMMVVAHLLGLPRDDVDQLVHRAYASTELMDGLVDEDQLSAAGIAAMELGGYLIDRFTRAAASPADDLMGQLALACAAGDVDTSAAAVILIQLVSAGAESTASLLGSAAWLLGTRPEVQRLVRNDPTSIPAFIEEVLRYESPFRGHYRHVMTDTTLAGTELPAGAHLLLLWGAANRDPSRFDAPQEFRLGRAGAPSHLSFGKGLHFCVGAALARLEARIVLRQLLDRTTWLAAPQDPEWLPSVLVRRPARLDLRMQ</sequence>
<dbReference type="AlphaFoldDB" id="A0A1G4WUU3"/>